<dbReference type="EMBL" id="DAAUKB010000004">
    <property type="protein sequence ID" value="HAF1791862.1"/>
    <property type="molecule type" value="Genomic_DNA"/>
</dbReference>
<evidence type="ECO:0000313" key="1">
    <source>
        <dbReference type="EMBL" id="HAF1791862.1"/>
    </source>
</evidence>
<reference evidence="1" key="2">
    <citation type="submission" date="2020-02" db="EMBL/GenBank/DDBJ databases">
        <authorList>
            <consortium name="NCBI Pathogen Detection Project"/>
        </authorList>
    </citation>
    <scope>NUCLEOTIDE SEQUENCE</scope>
    <source>
        <strain evidence="1">MA.AU5 KAK-SR</strain>
    </source>
</reference>
<sequence>MTNSKLTDEQVSATLDFDLFQGDFGSPGDRELSNKIVIGRVKHSCHICAGTIENGEQHRAAWWVFDGELMGYRVCFECCVAAAASVDCDYDDQDPIDARYALGDQHRNSQNEK</sequence>
<comment type="caution">
    <text evidence="1">The sequence shown here is derived from an EMBL/GenBank/DDBJ whole genome shotgun (WGS) entry which is preliminary data.</text>
</comment>
<organism evidence="1">
    <name type="scientific">Salmonella enterica</name>
    <name type="common">Salmonella choleraesuis</name>
    <dbReference type="NCBI Taxonomy" id="28901"/>
    <lineage>
        <taxon>Bacteria</taxon>
        <taxon>Pseudomonadati</taxon>
        <taxon>Pseudomonadota</taxon>
        <taxon>Gammaproteobacteria</taxon>
        <taxon>Enterobacterales</taxon>
        <taxon>Enterobacteriaceae</taxon>
        <taxon>Salmonella</taxon>
    </lineage>
</organism>
<name>A0A743HM05_SALER</name>
<reference evidence="1" key="1">
    <citation type="journal article" date="2018" name="Genome Biol.">
        <title>SKESA: strategic k-mer extension for scrupulous assemblies.</title>
        <authorList>
            <person name="Souvorov A."/>
            <person name="Agarwala R."/>
            <person name="Lipman D.J."/>
        </authorList>
    </citation>
    <scope>NUCLEOTIDE SEQUENCE</scope>
    <source>
        <strain evidence="1">MA.AU5 KAK-SR</strain>
    </source>
</reference>
<accession>A0A743HM05</accession>
<dbReference type="AlphaFoldDB" id="A0A743HM05"/>
<protein>
    <submittedName>
        <fullName evidence="1">Uncharacterized protein</fullName>
    </submittedName>
</protein>
<gene>
    <name evidence="1" type="ORF">G9B33_002882</name>
</gene>
<proteinExistence type="predicted"/>